<evidence type="ECO:0000259" key="13">
    <source>
        <dbReference type="PROSITE" id="PS50106"/>
    </source>
</evidence>
<dbReference type="InterPro" id="IPR041489">
    <property type="entry name" value="PDZ_6"/>
</dbReference>
<keyword evidence="6" id="KW-0378">Hydrolase</keyword>
<comment type="subcellular location">
    <subcellularLocation>
        <location evidence="2">Membrane</location>
        <topology evidence="2">Multi-pass membrane protein</topology>
    </subcellularLocation>
</comment>
<evidence type="ECO:0000256" key="10">
    <source>
        <dbReference type="ARBA" id="ARBA00023136"/>
    </source>
</evidence>
<keyword evidence="9" id="KW-0482">Metalloprotease</keyword>
<evidence type="ECO:0000256" key="9">
    <source>
        <dbReference type="ARBA" id="ARBA00023049"/>
    </source>
</evidence>
<dbReference type="InterPro" id="IPR036034">
    <property type="entry name" value="PDZ_sf"/>
</dbReference>
<dbReference type="CDD" id="cd06163">
    <property type="entry name" value="S2P-M50_PDZ_RseP-like"/>
    <property type="match status" value="2"/>
</dbReference>
<protein>
    <submittedName>
        <fullName evidence="14">Site-2 protease</fullName>
    </submittedName>
</protein>
<comment type="cofactor">
    <cofactor evidence="1">
        <name>Zn(2+)</name>
        <dbReference type="ChEBI" id="CHEBI:29105"/>
    </cofactor>
</comment>
<comment type="similarity">
    <text evidence="3">Belongs to the peptidase M50B family.</text>
</comment>
<accession>A0A4Q7LW57</accession>
<keyword evidence="15" id="KW-1185">Reference proteome</keyword>
<organism evidence="14 15">
    <name type="scientific">Sphaerotilus mobilis</name>
    <dbReference type="NCBI Taxonomy" id="47994"/>
    <lineage>
        <taxon>Bacteria</taxon>
        <taxon>Pseudomonadati</taxon>
        <taxon>Pseudomonadota</taxon>
        <taxon>Betaproteobacteria</taxon>
        <taxon>Burkholderiales</taxon>
        <taxon>Sphaerotilaceae</taxon>
        <taxon>Sphaerotilus</taxon>
    </lineage>
</organism>
<gene>
    <name evidence="14" type="ORF">EV685_0927</name>
</gene>
<dbReference type="InterPro" id="IPR001478">
    <property type="entry name" value="PDZ"/>
</dbReference>
<evidence type="ECO:0000256" key="1">
    <source>
        <dbReference type="ARBA" id="ARBA00001947"/>
    </source>
</evidence>
<evidence type="ECO:0000256" key="12">
    <source>
        <dbReference type="SAM" id="Phobius"/>
    </source>
</evidence>
<dbReference type="SMART" id="SM00228">
    <property type="entry name" value="PDZ"/>
    <property type="match status" value="2"/>
</dbReference>
<dbReference type="EMBL" id="SGWV01000007">
    <property type="protein sequence ID" value="RZS58632.1"/>
    <property type="molecule type" value="Genomic_DNA"/>
</dbReference>
<feature type="domain" description="PDZ" evidence="13">
    <location>
        <begin position="226"/>
        <end position="257"/>
    </location>
</feature>
<dbReference type="NCBIfam" id="TIGR00054">
    <property type="entry name" value="RIP metalloprotease RseP"/>
    <property type="match status" value="1"/>
</dbReference>
<evidence type="ECO:0000256" key="2">
    <source>
        <dbReference type="ARBA" id="ARBA00004141"/>
    </source>
</evidence>
<dbReference type="InterPro" id="IPR004387">
    <property type="entry name" value="Pept_M50_Zn"/>
</dbReference>
<dbReference type="OrthoDB" id="9782003at2"/>
<dbReference type="Pfam" id="PF02163">
    <property type="entry name" value="Peptidase_M50"/>
    <property type="match status" value="1"/>
</dbReference>
<evidence type="ECO:0000313" key="15">
    <source>
        <dbReference type="Proteomes" id="UP000293433"/>
    </source>
</evidence>
<dbReference type="Gene3D" id="2.30.42.10">
    <property type="match status" value="2"/>
</dbReference>
<name>A0A4Q7LW57_9BURK</name>
<proteinExistence type="inferred from homology"/>
<feature type="transmembrane region" description="Helical" evidence="12">
    <location>
        <begin position="435"/>
        <end position="455"/>
    </location>
</feature>
<evidence type="ECO:0000313" key="14">
    <source>
        <dbReference type="EMBL" id="RZS58632.1"/>
    </source>
</evidence>
<feature type="region of interest" description="Disordered" evidence="11">
    <location>
        <begin position="271"/>
        <end position="304"/>
    </location>
</feature>
<evidence type="ECO:0000256" key="5">
    <source>
        <dbReference type="ARBA" id="ARBA00022692"/>
    </source>
</evidence>
<dbReference type="InterPro" id="IPR008915">
    <property type="entry name" value="Peptidase_M50"/>
</dbReference>
<sequence length="513" mass="54043">MNTLLSFLLTLAVLIAVHEWGHYRAARACNVKVLRFSIGFGRPIWRRQIGETEWVLGLLPLGGYVRMLDEREAPVDAGEQNRAFNRKPLPQRAFIVAAGPIANLVLAVVLYAAAHWVGTEEPLPLLGTPVAGSPAELAGVRPGDQVLRLADADAKDGAGHSVFSFTDLRWQLTRAALDGRNVDMVVRRVDGSDQSLTLDLASLGATDADPGLMRRIGLPGPLSEPVLGEIVAGGAAEQAGLRPGDRVLSVDGLAITDGAALRAIIRAASRDVPEGSATTDPAQPAVASANPPVTPPAASTVEAPSSTDIAPAADIADPLQAAAAPPPVALPPGSQRWEIDRAGERLEIVVTPAIVDDRGQRVGRIEAVVGSGVKLALVRLGPLEGLQRGVERTGEMATLTLKMLTRIVTGEASPRNLSGPLTIAEYAGQSVQLGLAYYLGFLAVVSVSLGVLNLLPLPMLDGGHLLFFAVEALTGRPIPDAWLERFQRGGLFIILVMMSLALYNDVARLVGQL</sequence>
<dbReference type="PANTHER" id="PTHR42837">
    <property type="entry name" value="REGULATOR OF SIGMA-E PROTEASE RSEP"/>
    <property type="match status" value="1"/>
</dbReference>
<dbReference type="GO" id="GO:0006508">
    <property type="term" value="P:proteolysis"/>
    <property type="evidence" value="ECO:0007669"/>
    <property type="project" value="UniProtKB-KW"/>
</dbReference>
<evidence type="ECO:0000256" key="3">
    <source>
        <dbReference type="ARBA" id="ARBA00007931"/>
    </source>
</evidence>
<evidence type="ECO:0000256" key="6">
    <source>
        <dbReference type="ARBA" id="ARBA00022801"/>
    </source>
</evidence>
<dbReference type="Proteomes" id="UP000293433">
    <property type="component" value="Unassembled WGS sequence"/>
</dbReference>
<evidence type="ECO:0000256" key="7">
    <source>
        <dbReference type="ARBA" id="ARBA00022833"/>
    </source>
</evidence>
<dbReference type="PROSITE" id="PS50106">
    <property type="entry name" value="PDZ"/>
    <property type="match status" value="1"/>
</dbReference>
<comment type="caution">
    <text evidence="14">The sequence shown here is derived from an EMBL/GenBank/DDBJ whole genome shotgun (WGS) entry which is preliminary data.</text>
</comment>
<dbReference type="Pfam" id="PF17820">
    <property type="entry name" value="PDZ_6"/>
    <property type="match status" value="1"/>
</dbReference>
<feature type="transmembrane region" description="Helical" evidence="12">
    <location>
        <begin position="93"/>
        <end position="114"/>
    </location>
</feature>
<dbReference type="AlphaFoldDB" id="A0A4Q7LW57"/>
<dbReference type="GO" id="GO:0016020">
    <property type="term" value="C:membrane"/>
    <property type="evidence" value="ECO:0007669"/>
    <property type="project" value="UniProtKB-SubCell"/>
</dbReference>
<evidence type="ECO:0000256" key="11">
    <source>
        <dbReference type="SAM" id="MobiDB-lite"/>
    </source>
</evidence>
<dbReference type="RefSeq" id="WP_130480758.1">
    <property type="nucleotide sequence ID" value="NZ_SGWV01000007.1"/>
</dbReference>
<dbReference type="SUPFAM" id="SSF50156">
    <property type="entry name" value="PDZ domain-like"/>
    <property type="match status" value="2"/>
</dbReference>
<evidence type="ECO:0000256" key="8">
    <source>
        <dbReference type="ARBA" id="ARBA00022989"/>
    </source>
</evidence>
<feature type="transmembrane region" description="Helical" evidence="12">
    <location>
        <begin position="486"/>
        <end position="503"/>
    </location>
</feature>
<keyword evidence="4 14" id="KW-0645">Protease</keyword>
<evidence type="ECO:0000256" key="4">
    <source>
        <dbReference type="ARBA" id="ARBA00022670"/>
    </source>
</evidence>
<reference evidence="14 15" key="1">
    <citation type="submission" date="2019-02" db="EMBL/GenBank/DDBJ databases">
        <title>Genomic Encyclopedia of Type Strains, Phase IV (KMG-IV): sequencing the most valuable type-strain genomes for metagenomic binning, comparative biology and taxonomic classification.</title>
        <authorList>
            <person name="Goeker M."/>
        </authorList>
    </citation>
    <scope>NUCLEOTIDE SEQUENCE [LARGE SCALE GENOMIC DNA]</scope>
    <source>
        <strain evidence="14 15">DSM 10617</strain>
    </source>
</reference>
<keyword evidence="10 12" id="KW-0472">Membrane</keyword>
<keyword evidence="7" id="KW-0862">Zinc</keyword>
<keyword evidence="8 12" id="KW-1133">Transmembrane helix</keyword>
<dbReference type="GO" id="GO:0004222">
    <property type="term" value="F:metalloendopeptidase activity"/>
    <property type="evidence" value="ECO:0007669"/>
    <property type="project" value="InterPro"/>
</dbReference>
<keyword evidence="5 12" id="KW-0812">Transmembrane</keyword>
<dbReference type="PANTHER" id="PTHR42837:SF2">
    <property type="entry name" value="MEMBRANE METALLOPROTEASE ARASP2, CHLOROPLASTIC-RELATED"/>
    <property type="match status" value="1"/>
</dbReference>